<evidence type="ECO:0000256" key="7">
    <source>
        <dbReference type="ARBA" id="ARBA00022516"/>
    </source>
</evidence>
<dbReference type="Pfam" id="PF00348">
    <property type="entry name" value="polyprenyl_synt"/>
    <property type="match status" value="1"/>
</dbReference>
<dbReference type="PROSITE" id="PS00444">
    <property type="entry name" value="POLYPRENYL_SYNTHASE_2"/>
    <property type="match status" value="1"/>
</dbReference>
<dbReference type="InterPro" id="IPR000092">
    <property type="entry name" value="Polyprenyl_synt"/>
</dbReference>
<evidence type="ECO:0000256" key="3">
    <source>
        <dbReference type="ARBA" id="ARBA00005035"/>
    </source>
</evidence>
<dbReference type="EC" id="2.5.1.1" evidence="6"/>
<evidence type="ECO:0000313" key="15">
    <source>
        <dbReference type="Proteomes" id="UP001347796"/>
    </source>
</evidence>
<comment type="pathway">
    <text evidence="3">Isoprenoid biosynthesis; farnesyl diphosphate biosynthesis; farnesyl diphosphate from geranyl diphosphate and isopentenyl diphosphate: step 1/1.</text>
</comment>
<evidence type="ECO:0000256" key="5">
    <source>
        <dbReference type="ARBA" id="ARBA00012439"/>
    </source>
</evidence>
<dbReference type="InterPro" id="IPR008949">
    <property type="entry name" value="Isoprenoid_synthase_dom_sf"/>
</dbReference>
<comment type="similarity">
    <text evidence="4 13">Belongs to the FPP/GGPP synthase family.</text>
</comment>
<dbReference type="Gene3D" id="1.10.600.10">
    <property type="entry name" value="Farnesyl Diphosphate Synthase"/>
    <property type="match status" value="1"/>
</dbReference>
<dbReference type="GO" id="GO:0045337">
    <property type="term" value="P:farnesyl diphosphate biosynthetic process"/>
    <property type="evidence" value="ECO:0007669"/>
    <property type="project" value="TreeGrafter"/>
</dbReference>
<dbReference type="GO" id="GO:0046872">
    <property type="term" value="F:metal ion binding"/>
    <property type="evidence" value="ECO:0007669"/>
    <property type="project" value="UniProtKB-KW"/>
</dbReference>
<dbReference type="PANTHER" id="PTHR11525:SF0">
    <property type="entry name" value="FARNESYL PYROPHOSPHATE SYNTHASE"/>
    <property type="match status" value="1"/>
</dbReference>
<evidence type="ECO:0000256" key="11">
    <source>
        <dbReference type="ARBA" id="ARBA00023098"/>
    </source>
</evidence>
<evidence type="ECO:0000256" key="2">
    <source>
        <dbReference type="ARBA" id="ARBA00004932"/>
    </source>
</evidence>
<dbReference type="GO" id="GO:0004337">
    <property type="term" value="F:(2E,6E)-farnesyl diphosphate synthase activity"/>
    <property type="evidence" value="ECO:0007669"/>
    <property type="project" value="UniProtKB-EC"/>
</dbReference>
<evidence type="ECO:0000256" key="4">
    <source>
        <dbReference type="ARBA" id="ARBA00006706"/>
    </source>
</evidence>
<dbReference type="FunFam" id="1.10.600.10:FF:000006">
    <property type="entry name" value="Farnesyl pyrophosphate synthase"/>
    <property type="match status" value="1"/>
</dbReference>
<keyword evidence="8 13" id="KW-0808">Transferase</keyword>
<evidence type="ECO:0000256" key="10">
    <source>
        <dbReference type="ARBA" id="ARBA00022842"/>
    </source>
</evidence>
<dbReference type="PANTHER" id="PTHR11525">
    <property type="entry name" value="FARNESYL-PYROPHOSPHATE SYNTHETASE"/>
    <property type="match status" value="1"/>
</dbReference>
<dbReference type="EC" id="2.5.1.10" evidence="5"/>
<evidence type="ECO:0000313" key="14">
    <source>
        <dbReference type="EMBL" id="KAK6191278.1"/>
    </source>
</evidence>
<keyword evidence="10" id="KW-0460">Magnesium</keyword>
<comment type="caution">
    <text evidence="14">The sequence shown here is derived from an EMBL/GenBank/DDBJ whole genome shotgun (WGS) entry which is preliminary data.</text>
</comment>
<keyword evidence="11" id="KW-0443">Lipid metabolism</keyword>
<dbReference type="CDD" id="cd00685">
    <property type="entry name" value="Trans_IPPS_HT"/>
    <property type="match status" value="1"/>
</dbReference>
<dbReference type="SUPFAM" id="SSF48576">
    <property type="entry name" value="Terpenoid synthases"/>
    <property type="match status" value="1"/>
</dbReference>
<proteinExistence type="inferred from homology"/>
<evidence type="ECO:0000256" key="6">
    <source>
        <dbReference type="ARBA" id="ARBA00012833"/>
    </source>
</evidence>
<dbReference type="EMBL" id="JAZGQO010000002">
    <property type="protein sequence ID" value="KAK6191278.1"/>
    <property type="molecule type" value="Genomic_DNA"/>
</dbReference>
<dbReference type="SFLD" id="SFLDS00005">
    <property type="entry name" value="Isoprenoid_Synthase_Type_I"/>
    <property type="match status" value="1"/>
</dbReference>
<sequence>MEDHIKLNGNGTNCKENRAKTELEEFDALFPELVKDLTNIGLKDAEISDAIDWFKEVIEYNVPFGKKNRGIAVVTSYCQLVTNPTDDDIKRARILGWCIEIAFSLIVDDMMDSSITRRGKSCWYKKQNVGMRAINDSNFLESALYFLLKKYFRDQPCYKDLLELFHDITHHTVIGECLDLVTSRPQSTVDLSSFTLDRYNTIVRWKTAFYSFYLPVAMGMYMAGVSDTDAHSKAKSILLKMGYFFQVQDDYLDCYGSPEVIGKIGTDIQDNKCSWLIVQAMMKGTPEQRKILEDNYGRDDESKIKRVKELYRDLNLTHVYTEYEESSYKELKTLIEKCSGNLPKEVFMAFARKIYKRQK</sequence>
<keyword evidence="15" id="KW-1185">Reference proteome</keyword>
<dbReference type="InterPro" id="IPR033749">
    <property type="entry name" value="Polyprenyl_synt_CS"/>
</dbReference>
<dbReference type="GO" id="GO:0004161">
    <property type="term" value="F:dimethylallyltranstransferase activity"/>
    <property type="evidence" value="ECO:0007669"/>
    <property type="project" value="UniProtKB-EC"/>
</dbReference>
<dbReference type="InterPro" id="IPR039702">
    <property type="entry name" value="FPS1-like"/>
</dbReference>
<evidence type="ECO:0000256" key="1">
    <source>
        <dbReference type="ARBA" id="ARBA00001946"/>
    </source>
</evidence>
<evidence type="ECO:0000256" key="12">
    <source>
        <dbReference type="ARBA" id="ARBA00034546"/>
    </source>
</evidence>
<name>A0AAN8K9X7_PATCE</name>
<comment type="cofactor">
    <cofactor evidence="1">
        <name>Mg(2+)</name>
        <dbReference type="ChEBI" id="CHEBI:18420"/>
    </cofactor>
</comment>
<dbReference type="PROSITE" id="PS00723">
    <property type="entry name" value="POLYPRENYL_SYNTHASE_1"/>
    <property type="match status" value="1"/>
</dbReference>
<evidence type="ECO:0000256" key="13">
    <source>
        <dbReference type="RuleBase" id="RU004466"/>
    </source>
</evidence>
<gene>
    <name evidence="14" type="ORF">SNE40_003008</name>
</gene>
<comment type="pathway">
    <text evidence="2">Isoprenoid biosynthesis; geranyl diphosphate biosynthesis; geranyl diphosphate from dimethylallyl diphosphate and isopentenyl diphosphate: step 1/1.</text>
</comment>
<protein>
    <recommendedName>
        <fullName evidence="12">Farnesyl pyrophosphate synthase</fullName>
        <ecNumber evidence="6">2.5.1.1</ecNumber>
        <ecNumber evidence="5">2.5.1.10</ecNumber>
    </recommendedName>
</protein>
<organism evidence="14 15">
    <name type="scientific">Patella caerulea</name>
    <name type="common">Rayed Mediterranean limpet</name>
    <dbReference type="NCBI Taxonomy" id="87958"/>
    <lineage>
        <taxon>Eukaryota</taxon>
        <taxon>Metazoa</taxon>
        <taxon>Spiralia</taxon>
        <taxon>Lophotrochozoa</taxon>
        <taxon>Mollusca</taxon>
        <taxon>Gastropoda</taxon>
        <taxon>Patellogastropoda</taxon>
        <taxon>Patelloidea</taxon>
        <taxon>Patellidae</taxon>
        <taxon>Patella</taxon>
    </lineage>
</organism>
<dbReference type="Proteomes" id="UP001347796">
    <property type="component" value="Unassembled WGS sequence"/>
</dbReference>
<keyword evidence="7" id="KW-0444">Lipid biosynthesis</keyword>
<accession>A0AAN8K9X7</accession>
<dbReference type="GO" id="GO:0005737">
    <property type="term" value="C:cytoplasm"/>
    <property type="evidence" value="ECO:0007669"/>
    <property type="project" value="TreeGrafter"/>
</dbReference>
<reference evidence="14 15" key="1">
    <citation type="submission" date="2024-01" db="EMBL/GenBank/DDBJ databases">
        <title>The genome of the rayed Mediterranean limpet Patella caerulea (Linnaeus, 1758).</title>
        <authorList>
            <person name="Anh-Thu Weber A."/>
            <person name="Halstead-Nussloch G."/>
        </authorList>
    </citation>
    <scope>NUCLEOTIDE SEQUENCE [LARGE SCALE GENOMIC DNA]</scope>
    <source>
        <strain evidence="14">AATW-2023a</strain>
        <tissue evidence="14">Whole specimen</tissue>
    </source>
</reference>
<dbReference type="SFLD" id="SFLDG01017">
    <property type="entry name" value="Polyprenyl_Transferase_Like"/>
    <property type="match status" value="1"/>
</dbReference>
<dbReference type="AlphaFoldDB" id="A0AAN8K9X7"/>
<evidence type="ECO:0000256" key="8">
    <source>
        <dbReference type="ARBA" id="ARBA00022679"/>
    </source>
</evidence>
<evidence type="ECO:0000256" key="9">
    <source>
        <dbReference type="ARBA" id="ARBA00022723"/>
    </source>
</evidence>
<keyword evidence="9" id="KW-0479">Metal-binding</keyword>